<dbReference type="VEuPathDB" id="CryptoDB:Cvel_5918"/>
<evidence type="ECO:0000256" key="1">
    <source>
        <dbReference type="SAM" id="Phobius"/>
    </source>
</evidence>
<feature type="transmembrane region" description="Helical" evidence="1">
    <location>
        <begin position="12"/>
        <end position="28"/>
    </location>
</feature>
<gene>
    <name evidence="2" type="ORF">Cvel_5918</name>
</gene>
<feature type="transmembrane region" description="Helical" evidence="1">
    <location>
        <begin position="48"/>
        <end position="66"/>
    </location>
</feature>
<reference evidence="2" key="1">
    <citation type="submission" date="2014-11" db="EMBL/GenBank/DDBJ databases">
        <authorList>
            <person name="Otto D Thomas"/>
            <person name="Naeem Raeece"/>
        </authorList>
    </citation>
    <scope>NUCLEOTIDE SEQUENCE</scope>
</reference>
<keyword evidence="1" id="KW-0812">Transmembrane</keyword>
<protein>
    <submittedName>
        <fullName evidence="2">Uncharacterized protein</fullName>
    </submittedName>
</protein>
<name>A0A0G4H9G6_9ALVE</name>
<sequence length="310" mass="35490">MVGVIRRRSDLYQVWVWGSLLFVLSSMLTLEAVNSGAFVDDIDRPMPWWGRLVMALGFSGCLAWVLRSVATTWFFIFFMVFRTVEYAWQSALYIQFKANHVFSQVTFGLVRLGIVLFCVWTAYVAFLFQRSLRRLSSEERKLGFSAETAGVTAVWEGNTSPDQREGMGGEVDKTKRYYRGFHVTLMRVELLWFPRDTLRVCIILSTILMISYVPPRLWLLLHPEALGELQSWLTHLSLANLGRPIGWLVISACTPSDSRGLTNLLATFGVFGRSLIAPFRSQSWHRCRGKTRRPNSTAVLLRLRLPCSFT</sequence>
<keyword evidence="1" id="KW-1133">Transmembrane helix</keyword>
<feature type="transmembrane region" description="Helical" evidence="1">
    <location>
        <begin position="108"/>
        <end position="128"/>
    </location>
</feature>
<organism evidence="2">
    <name type="scientific">Chromera velia CCMP2878</name>
    <dbReference type="NCBI Taxonomy" id="1169474"/>
    <lineage>
        <taxon>Eukaryota</taxon>
        <taxon>Sar</taxon>
        <taxon>Alveolata</taxon>
        <taxon>Colpodellida</taxon>
        <taxon>Chromeraceae</taxon>
        <taxon>Chromera</taxon>
    </lineage>
</organism>
<dbReference type="EMBL" id="CDMZ01002028">
    <property type="protein sequence ID" value="CEM40389.1"/>
    <property type="molecule type" value="Genomic_DNA"/>
</dbReference>
<accession>A0A0G4H9G6</accession>
<dbReference type="AlphaFoldDB" id="A0A0G4H9G6"/>
<proteinExistence type="predicted"/>
<feature type="transmembrane region" description="Helical" evidence="1">
    <location>
        <begin position="73"/>
        <end position="96"/>
    </location>
</feature>
<evidence type="ECO:0000313" key="2">
    <source>
        <dbReference type="EMBL" id="CEM40389.1"/>
    </source>
</evidence>
<keyword evidence="1" id="KW-0472">Membrane</keyword>